<accession>A0A9J7BR90</accession>
<dbReference type="InterPro" id="IPR043130">
    <property type="entry name" value="CDP-OH_PTrfase_TM_dom"/>
</dbReference>
<dbReference type="GO" id="GO:0008654">
    <property type="term" value="P:phospholipid biosynthetic process"/>
    <property type="evidence" value="ECO:0007669"/>
    <property type="project" value="InterPro"/>
</dbReference>
<evidence type="ECO:0000313" key="3">
    <source>
        <dbReference type="Proteomes" id="UP001059380"/>
    </source>
</evidence>
<dbReference type="Gene3D" id="1.20.120.1760">
    <property type="match status" value="1"/>
</dbReference>
<reference evidence="2" key="1">
    <citation type="submission" date="2021-04" db="EMBL/GenBank/DDBJ databases">
        <title>Phylogenetic analysis of Acidobacteriaceae.</title>
        <authorList>
            <person name="Qiu L."/>
            <person name="Zhang Q."/>
        </authorList>
    </citation>
    <scope>NUCLEOTIDE SEQUENCE</scope>
    <source>
        <strain evidence="2">DSM 25168</strain>
    </source>
</reference>
<organism evidence="2 3">
    <name type="scientific">Occallatibacter riparius</name>
    <dbReference type="NCBI Taxonomy" id="1002689"/>
    <lineage>
        <taxon>Bacteria</taxon>
        <taxon>Pseudomonadati</taxon>
        <taxon>Acidobacteriota</taxon>
        <taxon>Terriglobia</taxon>
        <taxon>Terriglobales</taxon>
        <taxon>Acidobacteriaceae</taxon>
        <taxon>Occallatibacter</taxon>
    </lineage>
</organism>
<dbReference type="Proteomes" id="UP001059380">
    <property type="component" value="Chromosome"/>
</dbReference>
<gene>
    <name evidence="2" type="ORF">MOP44_04430</name>
</gene>
<dbReference type="GO" id="GO:0016780">
    <property type="term" value="F:phosphotransferase activity, for other substituted phosphate groups"/>
    <property type="evidence" value="ECO:0007669"/>
    <property type="project" value="InterPro"/>
</dbReference>
<feature type="transmembrane region" description="Helical" evidence="1">
    <location>
        <begin position="164"/>
        <end position="186"/>
    </location>
</feature>
<dbReference type="AlphaFoldDB" id="A0A9J7BR90"/>
<keyword evidence="3" id="KW-1185">Reference proteome</keyword>
<name>A0A9J7BR90_9BACT</name>
<keyword evidence="1" id="KW-0472">Membrane</keyword>
<dbReference type="Pfam" id="PF01066">
    <property type="entry name" value="CDP-OH_P_transf"/>
    <property type="match status" value="1"/>
</dbReference>
<keyword evidence="1" id="KW-1133">Transmembrane helix</keyword>
<evidence type="ECO:0000256" key="1">
    <source>
        <dbReference type="SAM" id="Phobius"/>
    </source>
</evidence>
<dbReference type="RefSeq" id="WP_260794708.1">
    <property type="nucleotide sequence ID" value="NZ_CP093313.1"/>
</dbReference>
<dbReference type="KEGG" id="orp:MOP44_04430"/>
<dbReference type="EMBL" id="CP093313">
    <property type="protein sequence ID" value="UWZ85192.1"/>
    <property type="molecule type" value="Genomic_DNA"/>
</dbReference>
<feature type="transmembrane region" description="Helical" evidence="1">
    <location>
        <begin position="231"/>
        <end position="262"/>
    </location>
</feature>
<feature type="transmembrane region" description="Helical" evidence="1">
    <location>
        <begin position="100"/>
        <end position="117"/>
    </location>
</feature>
<keyword evidence="1" id="KW-0812">Transmembrane</keyword>
<dbReference type="GO" id="GO:0016020">
    <property type="term" value="C:membrane"/>
    <property type="evidence" value="ECO:0007669"/>
    <property type="project" value="InterPro"/>
</dbReference>
<sequence>MNWTKPAQVCLSEIDEPTPTLPFFETMGVRITSAESVAAAERFLVAHSGKILDGIHTSFNRRLCRPFVRMLSHTSVTPNQVTFGGVVISVLSAVAFARGGYLYSLLGALLFYIAGLFDEMDGMLARIKFAESPRGTWLEGFADGLSYLLLFGGIMIGLSHRYGSAAIIMGGVLLAGIVLALIVTSLQRRRATTADRPNEYLGRMYQLLDGDSGNWISRVVRQLQAFIRRGILVHYIVIFAVIGALPLVFLLATIGAHLTWILTLYFDRRFFAQPFAAGATSTANTMKETA</sequence>
<protein>
    <submittedName>
        <fullName evidence="2">CDP-alcohol phosphatidyltransferase family protein</fullName>
    </submittedName>
</protein>
<dbReference type="InterPro" id="IPR000462">
    <property type="entry name" value="CDP-OH_P_trans"/>
</dbReference>
<proteinExistence type="predicted"/>
<evidence type="ECO:0000313" key="2">
    <source>
        <dbReference type="EMBL" id="UWZ85192.1"/>
    </source>
</evidence>
<feature type="transmembrane region" description="Helical" evidence="1">
    <location>
        <begin position="137"/>
        <end position="158"/>
    </location>
</feature>